<evidence type="ECO:0000256" key="7">
    <source>
        <dbReference type="ARBA" id="ARBA00022840"/>
    </source>
</evidence>
<comment type="catalytic activity">
    <reaction evidence="12">
        <text>ATP + H2O = ADP + phosphate + H(+)</text>
        <dbReference type="Rhea" id="RHEA:13065"/>
        <dbReference type="ChEBI" id="CHEBI:15377"/>
        <dbReference type="ChEBI" id="CHEBI:15378"/>
        <dbReference type="ChEBI" id="CHEBI:30616"/>
        <dbReference type="ChEBI" id="CHEBI:43474"/>
        <dbReference type="ChEBI" id="CHEBI:456216"/>
        <dbReference type="EC" id="3.6.4.12"/>
    </reaction>
</comment>
<dbReference type="GO" id="GO:0016787">
    <property type="term" value="F:hydrolase activity"/>
    <property type="evidence" value="ECO:0007669"/>
    <property type="project" value="UniProtKB-KW"/>
</dbReference>
<evidence type="ECO:0000256" key="1">
    <source>
        <dbReference type="ARBA" id="ARBA00004123"/>
    </source>
</evidence>
<dbReference type="GO" id="GO:0003697">
    <property type="term" value="F:single-stranded DNA binding"/>
    <property type="evidence" value="ECO:0007669"/>
    <property type="project" value="TreeGrafter"/>
</dbReference>
<dbReference type="PANTHER" id="PTHR11630:SF42">
    <property type="entry name" value="DNA REPLICATION LICENSING FACTOR MCM5"/>
    <property type="match status" value="1"/>
</dbReference>
<name>A0A8J4PUF3_9MYCE</name>
<dbReference type="Gene3D" id="2.40.50.140">
    <property type="entry name" value="Nucleic acid-binding proteins"/>
    <property type="match status" value="1"/>
</dbReference>
<dbReference type="GO" id="GO:0006270">
    <property type="term" value="P:DNA replication initiation"/>
    <property type="evidence" value="ECO:0007669"/>
    <property type="project" value="UniProtKB-UniRule"/>
</dbReference>
<comment type="similarity">
    <text evidence="2 11">Belongs to the MCM family.</text>
</comment>
<dbReference type="InterPro" id="IPR027925">
    <property type="entry name" value="MCM_N"/>
</dbReference>
<accession>A0A8J4PUF3</accession>
<comment type="subcellular location">
    <subcellularLocation>
        <location evidence="1 12">Nucleus</location>
    </subcellularLocation>
</comment>
<dbReference type="AlphaFoldDB" id="A0A8J4PUF3"/>
<keyword evidence="8 11" id="KW-0238">DNA-binding</keyword>
<evidence type="ECO:0000256" key="8">
    <source>
        <dbReference type="ARBA" id="ARBA00023125"/>
    </source>
</evidence>
<keyword evidence="10 12" id="KW-0131">Cell cycle</keyword>
<dbReference type="Pfam" id="PF14551">
    <property type="entry name" value="MCM_N"/>
    <property type="match status" value="1"/>
</dbReference>
<dbReference type="Gene3D" id="2.20.28.10">
    <property type="match status" value="1"/>
</dbReference>
<dbReference type="PRINTS" id="PR01661">
    <property type="entry name" value="MCMPROTEIN5"/>
</dbReference>
<keyword evidence="7 11" id="KW-0067">ATP-binding</keyword>
<evidence type="ECO:0000256" key="12">
    <source>
        <dbReference type="RuleBase" id="RU368063"/>
    </source>
</evidence>
<keyword evidence="5 12" id="KW-0378">Hydrolase</keyword>
<dbReference type="PRINTS" id="PR01657">
    <property type="entry name" value="MCMFAMILY"/>
</dbReference>
<dbReference type="SUPFAM" id="SSF50249">
    <property type="entry name" value="Nucleic acid-binding proteins"/>
    <property type="match status" value="1"/>
</dbReference>
<evidence type="ECO:0000256" key="3">
    <source>
        <dbReference type="ARBA" id="ARBA00022705"/>
    </source>
</evidence>
<evidence type="ECO:0000256" key="6">
    <source>
        <dbReference type="ARBA" id="ARBA00022806"/>
    </source>
</evidence>
<keyword evidence="4 11" id="KW-0547">Nucleotide-binding</keyword>
<comment type="caution">
    <text evidence="14">The sequence shown here is derived from an EMBL/GenBank/DDBJ whole genome shotgun (WGS) entry which is preliminary data.</text>
</comment>
<dbReference type="GO" id="GO:0005524">
    <property type="term" value="F:ATP binding"/>
    <property type="evidence" value="ECO:0007669"/>
    <property type="project" value="UniProtKB-UniRule"/>
</dbReference>
<evidence type="ECO:0000256" key="9">
    <source>
        <dbReference type="ARBA" id="ARBA00023242"/>
    </source>
</evidence>
<dbReference type="InterPro" id="IPR012340">
    <property type="entry name" value="NA-bd_OB-fold"/>
</dbReference>
<evidence type="ECO:0000313" key="14">
    <source>
        <dbReference type="EMBL" id="KAF2073765.1"/>
    </source>
</evidence>
<evidence type="ECO:0000256" key="2">
    <source>
        <dbReference type="ARBA" id="ARBA00008010"/>
    </source>
</evidence>
<dbReference type="PANTHER" id="PTHR11630">
    <property type="entry name" value="DNA REPLICATION LICENSING FACTOR MCM FAMILY MEMBER"/>
    <property type="match status" value="1"/>
</dbReference>
<reference evidence="14" key="1">
    <citation type="submission" date="2020-01" db="EMBL/GenBank/DDBJ databases">
        <title>Development of genomics and gene disruption for Polysphondylium violaceum indicates a role for the polyketide synthase stlB in stalk morphogenesis.</title>
        <authorList>
            <person name="Narita B."/>
            <person name="Kawabe Y."/>
            <person name="Kin K."/>
            <person name="Saito T."/>
            <person name="Gibbs R."/>
            <person name="Kuspa A."/>
            <person name="Muzny D."/>
            <person name="Queller D."/>
            <person name="Richards S."/>
            <person name="Strassman J."/>
            <person name="Sucgang R."/>
            <person name="Worley K."/>
            <person name="Schaap P."/>
        </authorList>
    </citation>
    <scope>NUCLEOTIDE SEQUENCE</scope>
    <source>
        <strain evidence="14">QSvi11</strain>
    </source>
</reference>
<keyword evidence="9 12" id="KW-0539">Nucleus</keyword>
<dbReference type="Pfam" id="PF21933">
    <property type="entry name" value="MCM5_C"/>
    <property type="match status" value="1"/>
</dbReference>
<evidence type="ECO:0000256" key="11">
    <source>
        <dbReference type="RuleBase" id="RU004070"/>
    </source>
</evidence>
<evidence type="ECO:0000256" key="10">
    <source>
        <dbReference type="ARBA" id="ARBA00023306"/>
    </source>
</evidence>
<dbReference type="InterPro" id="IPR027417">
    <property type="entry name" value="P-loop_NTPase"/>
</dbReference>
<dbReference type="InterPro" id="IPR031327">
    <property type="entry name" value="MCM"/>
</dbReference>
<comment type="subunit">
    <text evidence="12">Component of the MCM2-7 complex.</text>
</comment>
<dbReference type="Pfam" id="PF00493">
    <property type="entry name" value="MCM"/>
    <property type="match status" value="1"/>
</dbReference>
<proteinExistence type="inferred from homology"/>
<dbReference type="GO" id="GO:0017116">
    <property type="term" value="F:single-stranded DNA helicase activity"/>
    <property type="evidence" value="ECO:0007669"/>
    <property type="project" value="TreeGrafter"/>
</dbReference>
<dbReference type="InterPro" id="IPR033762">
    <property type="entry name" value="MCM_OB"/>
</dbReference>
<organism evidence="14 15">
    <name type="scientific">Polysphondylium violaceum</name>
    <dbReference type="NCBI Taxonomy" id="133409"/>
    <lineage>
        <taxon>Eukaryota</taxon>
        <taxon>Amoebozoa</taxon>
        <taxon>Evosea</taxon>
        <taxon>Eumycetozoa</taxon>
        <taxon>Dictyostelia</taxon>
        <taxon>Dictyosteliales</taxon>
        <taxon>Dictyosteliaceae</taxon>
        <taxon>Polysphondylium</taxon>
    </lineage>
</organism>
<evidence type="ECO:0000256" key="4">
    <source>
        <dbReference type="ARBA" id="ARBA00022741"/>
    </source>
</evidence>
<dbReference type="Pfam" id="PF17207">
    <property type="entry name" value="MCM_OB"/>
    <property type="match status" value="1"/>
</dbReference>
<dbReference type="GO" id="GO:0003688">
    <property type="term" value="F:DNA replication origin binding"/>
    <property type="evidence" value="ECO:0007669"/>
    <property type="project" value="UniProtKB-UniRule"/>
</dbReference>
<evidence type="ECO:0000313" key="15">
    <source>
        <dbReference type="Proteomes" id="UP000695562"/>
    </source>
</evidence>
<dbReference type="InterPro" id="IPR018525">
    <property type="entry name" value="MCM_CS"/>
</dbReference>
<dbReference type="FunFam" id="3.40.50.300:FF:000929">
    <property type="entry name" value="DNA helicase"/>
    <property type="match status" value="1"/>
</dbReference>
<dbReference type="SUPFAM" id="SSF52540">
    <property type="entry name" value="P-loop containing nucleoside triphosphate hydrolases"/>
    <property type="match status" value="1"/>
</dbReference>
<dbReference type="InterPro" id="IPR054125">
    <property type="entry name" value="MCM5_C"/>
</dbReference>
<evidence type="ECO:0000259" key="13">
    <source>
        <dbReference type="PROSITE" id="PS50051"/>
    </source>
</evidence>
<sequence>MSGWDEGRVTVYGGGGIATNQQSNIDHSSVQNKISRFIREFKNGNGSFIYREQLTNNYNLKLYHLEINLDDLSRWDNDLFNDIIVTPNIMIPIFEDSIKEVIRNMNFDKDDINEVQVLFRSSTNPQPIRGLKSKGIATLVKIKGIVISASRTQPRPQAMTIICKNCAHKLVVIMRPGINQSPIPNQCGVGQNANNKKQCPNSPYVVLPDESTFINHQILKLQESPETIPTGEMPRNILLSLDRCLTEKITPGTRITVLGIHGIFEGPGSRKKDTGSASVRTPYLRVLGISESGRGNRDHLYFTPKEEEEFRAFAKHPDLYEKIAKSIASPIYGHQDIKKAIACQLFGGSAKKLPDKMNLRGDINLLLLGDPGTAKSQLLKFVEKVAPISVYTSGKGSSAAGLTASVIREPHTGEYYLEGGAMVVADGGVVCIDEFDKMDIGDRVAIHEAMEQQTISIAKAGITTILNSRTSVLAAANPVYGRYDDTRSAQDNIEFQSTILSRFDLIFVVKDPKNEKRDLKIAKHVLRVHMNSSSGSDMTPKDEVDINFLRKYITFCKSRCAPRLSEDAAEVLKNHFVRVRSTVKNQERDSGHNNAIPITIRQLEAIIRISESLAKITMSPQATNVHANEAIRLFDISTFDAITANHSSSDNLTPERILEIQNVETEIRRRIVIGSKVNVKSLFGELCQQGYSRIAIQKAIDLLIKTDELEYKHQKKGLYRRL</sequence>
<dbReference type="Gene3D" id="3.40.50.300">
    <property type="entry name" value="P-loop containing nucleotide triphosphate hydrolases"/>
    <property type="match status" value="1"/>
</dbReference>
<dbReference type="InterPro" id="IPR001208">
    <property type="entry name" value="MCM_dom"/>
</dbReference>
<dbReference type="OrthoDB" id="10036721at2759"/>
<dbReference type="InterPro" id="IPR041562">
    <property type="entry name" value="MCM_lid"/>
</dbReference>
<dbReference type="GO" id="GO:0005634">
    <property type="term" value="C:nucleus"/>
    <property type="evidence" value="ECO:0007669"/>
    <property type="project" value="UniProtKB-SubCell"/>
</dbReference>
<feature type="domain" description="MCM C-terminal AAA(+) ATPase" evidence="13">
    <location>
        <begin position="319"/>
        <end position="525"/>
    </location>
</feature>
<keyword evidence="6 12" id="KW-0347">Helicase</keyword>
<protein>
    <recommendedName>
        <fullName evidence="12">DNA replication licensing factor MCM5</fullName>
        <ecNumber evidence="12">3.6.4.12</ecNumber>
    </recommendedName>
</protein>
<dbReference type="EMBL" id="AJWJ01000184">
    <property type="protein sequence ID" value="KAF2073765.1"/>
    <property type="molecule type" value="Genomic_DNA"/>
</dbReference>
<dbReference type="Proteomes" id="UP000695562">
    <property type="component" value="Unassembled WGS sequence"/>
</dbReference>
<comment type="function">
    <text evidence="12">Acts as component of the MCM2-7 complex (MCM complex) which is the replicative helicase essential for 'once per cell cycle' DNA replication initiation and elongation in eukaryotic cells. The active ATPase sites in the MCM2-7 ring are formed through the interaction surfaces of two neighboring subunits such that a critical structure of a conserved arginine finger motif is provided in trans relative to the ATP-binding site of the Walker A box of the adjacent subunit. The six ATPase active sites, however, are likely to contribute differentially to the complex helicase activity.</text>
</comment>
<evidence type="ECO:0000256" key="5">
    <source>
        <dbReference type="ARBA" id="ARBA00022801"/>
    </source>
</evidence>
<keyword evidence="15" id="KW-1185">Reference proteome</keyword>
<dbReference type="Pfam" id="PF17855">
    <property type="entry name" value="MCM_lid"/>
    <property type="match status" value="1"/>
</dbReference>
<dbReference type="CDD" id="cd17756">
    <property type="entry name" value="MCM5"/>
    <property type="match status" value="1"/>
</dbReference>
<keyword evidence="3 12" id="KW-0235">DNA replication</keyword>
<dbReference type="EC" id="3.6.4.12" evidence="12"/>
<dbReference type="GO" id="GO:0043138">
    <property type="term" value="F:3'-5' DNA helicase activity"/>
    <property type="evidence" value="ECO:0007669"/>
    <property type="project" value="TreeGrafter"/>
</dbReference>
<dbReference type="GO" id="GO:0042555">
    <property type="term" value="C:MCM complex"/>
    <property type="evidence" value="ECO:0007669"/>
    <property type="project" value="UniProtKB-UniRule"/>
</dbReference>
<dbReference type="GO" id="GO:0000727">
    <property type="term" value="P:double-strand break repair via break-induced replication"/>
    <property type="evidence" value="ECO:0007669"/>
    <property type="project" value="TreeGrafter"/>
</dbReference>
<dbReference type="PROSITE" id="PS50051">
    <property type="entry name" value="MCM_2"/>
    <property type="match status" value="1"/>
</dbReference>
<dbReference type="SMART" id="SM00350">
    <property type="entry name" value="MCM"/>
    <property type="match status" value="1"/>
</dbReference>
<dbReference type="InterPro" id="IPR008048">
    <property type="entry name" value="MCM5"/>
</dbReference>
<dbReference type="Gene3D" id="3.30.1640.10">
    <property type="entry name" value="mini-chromosome maintenance (MCM) complex, chain A, domain 1"/>
    <property type="match status" value="1"/>
</dbReference>
<dbReference type="PROSITE" id="PS00847">
    <property type="entry name" value="MCM_1"/>
    <property type="match status" value="1"/>
</dbReference>
<gene>
    <name evidence="14" type="ORF">CYY_004934</name>
</gene>